<dbReference type="EMBL" id="FODE01000017">
    <property type="protein sequence ID" value="SEN80834.1"/>
    <property type="molecule type" value="Genomic_DNA"/>
</dbReference>
<protein>
    <recommendedName>
        <fullName evidence="7 8">Small ribosomal subunit protein bS20</fullName>
    </recommendedName>
</protein>
<accession>A0A1H8JJ72</accession>
<evidence type="ECO:0000256" key="1">
    <source>
        <dbReference type="ARBA" id="ARBA00003134"/>
    </source>
</evidence>
<dbReference type="AlphaFoldDB" id="A0A1H8JJ72"/>
<dbReference type="InterPro" id="IPR002583">
    <property type="entry name" value="Ribosomal_bS20"/>
</dbReference>
<evidence type="ECO:0000256" key="6">
    <source>
        <dbReference type="ARBA" id="ARBA00023274"/>
    </source>
</evidence>
<evidence type="ECO:0000313" key="10">
    <source>
        <dbReference type="EMBL" id="SEN80834.1"/>
    </source>
</evidence>
<comment type="similarity">
    <text evidence="2 8">Belongs to the bacterial ribosomal protein bS20 family.</text>
</comment>
<dbReference type="NCBIfam" id="TIGR00029">
    <property type="entry name" value="S20"/>
    <property type="match status" value="1"/>
</dbReference>
<keyword evidence="5 8" id="KW-0689">Ribosomal protein</keyword>
<dbReference type="GO" id="GO:0003735">
    <property type="term" value="F:structural constituent of ribosome"/>
    <property type="evidence" value="ECO:0007669"/>
    <property type="project" value="InterPro"/>
</dbReference>
<evidence type="ECO:0000256" key="9">
    <source>
        <dbReference type="SAM" id="MobiDB-lite"/>
    </source>
</evidence>
<gene>
    <name evidence="8" type="primary">rpsT</name>
    <name evidence="10" type="ORF">SAMN04489859_101777</name>
</gene>
<dbReference type="InterPro" id="IPR036510">
    <property type="entry name" value="Ribosomal_bS20_sf"/>
</dbReference>
<keyword evidence="11" id="KW-1185">Reference proteome</keyword>
<sequence>MANTLQSKKRARQTLRRTDVNKARRSRIRTYLRKVEEAIASGNADAARDALKAAQPELMRGVTKGVVHKNTAARKISRLSARVKALSAA</sequence>
<dbReference type="PANTHER" id="PTHR33398:SF1">
    <property type="entry name" value="SMALL RIBOSOMAL SUBUNIT PROTEIN BS20C"/>
    <property type="match status" value="1"/>
</dbReference>
<evidence type="ECO:0000256" key="2">
    <source>
        <dbReference type="ARBA" id="ARBA00007634"/>
    </source>
</evidence>
<dbReference type="FunFam" id="1.20.58.110:FF:000001">
    <property type="entry name" value="30S ribosomal protein S20"/>
    <property type="match status" value="1"/>
</dbReference>
<dbReference type="Proteomes" id="UP000199054">
    <property type="component" value="Unassembled WGS sequence"/>
</dbReference>
<proteinExistence type="inferred from homology"/>
<organism evidence="10 11">
    <name type="scientific">Paracoccus alcaliphilus</name>
    <dbReference type="NCBI Taxonomy" id="34002"/>
    <lineage>
        <taxon>Bacteria</taxon>
        <taxon>Pseudomonadati</taxon>
        <taxon>Pseudomonadota</taxon>
        <taxon>Alphaproteobacteria</taxon>
        <taxon>Rhodobacterales</taxon>
        <taxon>Paracoccaceae</taxon>
        <taxon>Paracoccus</taxon>
    </lineage>
</organism>
<evidence type="ECO:0000313" key="11">
    <source>
        <dbReference type="Proteomes" id="UP000199054"/>
    </source>
</evidence>
<feature type="region of interest" description="Disordered" evidence="9">
    <location>
        <begin position="1"/>
        <end position="24"/>
    </location>
</feature>
<name>A0A1H8JJ72_9RHOB</name>
<dbReference type="GO" id="GO:0070181">
    <property type="term" value="F:small ribosomal subunit rRNA binding"/>
    <property type="evidence" value="ECO:0007669"/>
    <property type="project" value="TreeGrafter"/>
</dbReference>
<evidence type="ECO:0000256" key="8">
    <source>
        <dbReference type="HAMAP-Rule" id="MF_00500"/>
    </source>
</evidence>
<comment type="function">
    <text evidence="1 8">Binds directly to 16S ribosomal RNA.</text>
</comment>
<dbReference type="SUPFAM" id="SSF46992">
    <property type="entry name" value="Ribosomal protein S20"/>
    <property type="match status" value="1"/>
</dbReference>
<dbReference type="Pfam" id="PF01649">
    <property type="entry name" value="Ribosomal_S20p"/>
    <property type="match status" value="1"/>
</dbReference>
<dbReference type="HAMAP" id="MF_00500">
    <property type="entry name" value="Ribosomal_bS20"/>
    <property type="match status" value="1"/>
</dbReference>
<dbReference type="RefSeq" id="WP_090613015.1">
    <property type="nucleotide sequence ID" value="NZ_CP067124.1"/>
</dbReference>
<dbReference type="GO" id="GO:0015935">
    <property type="term" value="C:small ribosomal subunit"/>
    <property type="evidence" value="ECO:0007669"/>
    <property type="project" value="TreeGrafter"/>
</dbReference>
<dbReference type="PANTHER" id="PTHR33398">
    <property type="entry name" value="30S RIBOSOMAL PROTEIN S20"/>
    <property type="match status" value="1"/>
</dbReference>
<dbReference type="STRING" id="34002.SAMN04489859_101777"/>
<dbReference type="OrthoDB" id="9807974at2"/>
<reference evidence="10 11" key="1">
    <citation type="submission" date="2016-10" db="EMBL/GenBank/DDBJ databases">
        <authorList>
            <person name="de Groot N.N."/>
        </authorList>
    </citation>
    <scope>NUCLEOTIDE SEQUENCE [LARGE SCALE GENOMIC DNA]</scope>
    <source>
        <strain evidence="10 11">DSM 8512</strain>
    </source>
</reference>
<keyword evidence="4 8" id="KW-0694">RNA-binding</keyword>
<keyword evidence="6 8" id="KW-0687">Ribonucleoprotein</keyword>
<evidence type="ECO:0000256" key="3">
    <source>
        <dbReference type="ARBA" id="ARBA00022730"/>
    </source>
</evidence>
<dbReference type="Gene3D" id="1.20.58.110">
    <property type="entry name" value="Ribosomal protein S20"/>
    <property type="match status" value="1"/>
</dbReference>
<evidence type="ECO:0000256" key="7">
    <source>
        <dbReference type="ARBA" id="ARBA00035136"/>
    </source>
</evidence>
<evidence type="ECO:0000256" key="4">
    <source>
        <dbReference type="ARBA" id="ARBA00022884"/>
    </source>
</evidence>
<evidence type="ECO:0000256" key="5">
    <source>
        <dbReference type="ARBA" id="ARBA00022980"/>
    </source>
</evidence>
<dbReference type="GO" id="GO:0006412">
    <property type="term" value="P:translation"/>
    <property type="evidence" value="ECO:0007669"/>
    <property type="project" value="UniProtKB-UniRule"/>
</dbReference>
<keyword evidence="3 8" id="KW-0699">rRNA-binding</keyword>